<proteinExistence type="inferred from homology"/>
<dbReference type="InterPro" id="IPR004323">
    <property type="entry name" value="Ion_tolerance_CutA"/>
</dbReference>
<gene>
    <name evidence="2" type="ORF">CBRE1094_LOCUS34807</name>
</gene>
<dbReference type="PANTHER" id="PTHR23419">
    <property type="entry name" value="DIVALENT CATION TOLERANCE CUTA-RELATED"/>
    <property type="match status" value="1"/>
</dbReference>
<protein>
    <submittedName>
        <fullName evidence="2">Uncharacterized protein</fullName>
    </submittedName>
</protein>
<dbReference type="SUPFAM" id="SSF54913">
    <property type="entry name" value="GlnB-like"/>
    <property type="match status" value="2"/>
</dbReference>
<evidence type="ECO:0000313" key="2">
    <source>
        <dbReference type="EMBL" id="CAD9522089.1"/>
    </source>
</evidence>
<dbReference type="EMBL" id="HBGU01063868">
    <property type="protein sequence ID" value="CAD9522089.1"/>
    <property type="molecule type" value="Transcribed_RNA"/>
</dbReference>
<reference evidence="2" key="1">
    <citation type="submission" date="2021-01" db="EMBL/GenBank/DDBJ databases">
        <authorList>
            <person name="Corre E."/>
            <person name="Pelletier E."/>
            <person name="Niang G."/>
            <person name="Scheremetjew M."/>
            <person name="Finn R."/>
            <person name="Kale V."/>
            <person name="Holt S."/>
            <person name="Cochrane G."/>
            <person name="Meng A."/>
            <person name="Brown T."/>
            <person name="Cohen L."/>
        </authorList>
    </citation>
    <scope>NUCLEOTIDE SEQUENCE</scope>
    <source>
        <strain evidence="2">UTEX LB 985</strain>
    </source>
</reference>
<organism evidence="2">
    <name type="scientific">Haptolina brevifila</name>
    <dbReference type="NCBI Taxonomy" id="156173"/>
    <lineage>
        <taxon>Eukaryota</taxon>
        <taxon>Haptista</taxon>
        <taxon>Haptophyta</taxon>
        <taxon>Prymnesiophyceae</taxon>
        <taxon>Prymnesiales</taxon>
        <taxon>Prymnesiaceae</taxon>
        <taxon>Haptolina</taxon>
    </lineage>
</organism>
<dbReference type="AlphaFoldDB" id="A0A7S2N6D7"/>
<sequence>MSAARLLRVTTTTDTKLAEEALHTAIADLSATEMTSEVVSSYYWWDGGVQNDEEVRLSFTTEQSLEATLAKIGSAHNYDVPMIIADSSDVTSPYWKGLFNVDVGRATELADVLVKGRLVACAQVTADGSVALKTTAKAKVAVEKIVETVTWVPIEGNKPYMDWLDEETRNAETCE</sequence>
<evidence type="ECO:0000256" key="1">
    <source>
        <dbReference type="ARBA" id="ARBA00010169"/>
    </source>
</evidence>
<dbReference type="PANTHER" id="PTHR23419:SF8">
    <property type="entry name" value="FI09726P"/>
    <property type="match status" value="1"/>
</dbReference>
<dbReference type="Pfam" id="PF03091">
    <property type="entry name" value="CutA1"/>
    <property type="match status" value="1"/>
</dbReference>
<dbReference type="Gene3D" id="3.30.70.120">
    <property type="match status" value="1"/>
</dbReference>
<dbReference type="GO" id="GO:0010038">
    <property type="term" value="P:response to metal ion"/>
    <property type="evidence" value="ECO:0007669"/>
    <property type="project" value="InterPro"/>
</dbReference>
<dbReference type="InterPro" id="IPR011322">
    <property type="entry name" value="N-reg_PII-like_a/b"/>
</dbReference>
<dbReference type="GO" id="GO:0005507">
    <property type="term" value="F:copper ion binding"/>
    <property type="evidence" value="ECO:0007669"/>
    <property type="project" value="TreeGrafter"/>
</dbReference>
<name>A0A7S2N6D7_9EUKA</name>
<comment type="similarity">
    <text evidence="1">Belongs to the CutA family.</text>
</comment>
<dbReference type="InterPro" id="IPR015867">
    <property type="entry name" value="N-reg_PII/ATP_PRibTrfase_C"/>
</dbReference>
<accession>A0A7S2N6D7</accession>